<evidence type="ECO:0000256" key="11">
    <source>
        <dbReference type="HAMAP-Rule" id="MF_01479"/>
    </source>
</evidence>
<dbReference type="PANTHER" id="PTHR38839:SF6">
    <property type="entry name" value="TRANSCRIPTIONAL REGULATOR WHIB1"/>
    <property type="match status" value="1"/>
</dbReference>
<dbReference type="InterPro" id="IPR003482">
    <property type="entry name" value="Whib"/>
</dbReference>
<evidence type="ECO:0000256" key="10">
    <source>
        <dbReference type="ARBA" id="ARBA00023163"/>
    </source>
</evidence>
<evidence type="ECO:0000256" key="8">
    <source>
        <dbReference type="ARBA" id="ARBA00023125"/>
    </source>
</evidence>
<dbReference type="PANTHER" id="PTHR38839">
    <property type="entry name" value="TRANSCRIPTIONAL REGULATOR WHID-RELATED"/>
    <property type="match status" value="1"/>
</dbReference>
<comment type="cofactor">
    <cofactor evidence="11">
        <name>[4Fe-4S] cluster</name>
        <dbReference type="ChEBI" id="CHEBI:49883"/>
    </cofactor>
    <text evidence="11">Binds 1 [4Fe-4S] cluster per subunit. Following nitrosylation of the [4Fe-4S] cluster binds 1 [4Fe-8(NO)] cluster per subunit.</text>
</comment>
<comment type="function">
    <text evidence="11">Acts as a transcriptional regulator. Probably redox-responsive. The apo- but not holo-form probably binds DNA.</text>
</comment>
<sequence>MTYPTPTNQKILRKRGCVRAPGLSGSTWRQDKPEKQILSARLHHQTRGTDIVGPYVVGGFVKAFTFTSRNLARPQASPVDEELDRMDWRHRAACRDEDPELFFPIGNTGPALLQIEEAKAVCRRCPEMEACLQWALESGQDAGVWGGMSEDERRALKRRAARNRARASA</sequence>
<organism evidence="13 14">
    <name type="scientific">Yinghuangia aomiensis</name>
    <dbReference type="NCBI Taxonomy" id="676205"/>
    <lineage>
        <taxon>Bacteria</taxon>
        <taxon>Bacillati</taxon>
        <taxon>Actinomycetota</taxon>
        <taxon>Actinomycetes</taxon>
        <taxon>Kitasatosporales</taxon>
        <taxon>Streptomycetaceae</taxon>
        <taxon>Yinghuangia</taxon>
    </lineage>
</organism>
<feature type="binding site" evidence="11">
    <location>
        <position position="94"/>
    </location>
    <ligand>
        <name>[4Fe-4S] cluster</name>
        <dbReference type="ChEBI" id="CHEBI:49883"/>
    </ligand>
</feature>
<comment type="PTM">
    <text evidence="11">The Fe-S cluster can be nitrosylated by nitric oxide (NO).</text>
</comment>
<keyword evidence="11" id="KW-0963">Cytoplasm</keyword>
<accession>A0ABP9GQK8</accession>
<protein>
    <recommendedName>
        <fullName evidence="11">Transcriptional regulator WhiB</fullName>
    </recommendedName>
</protein>
<dbReference type="PROSITE" id="PS51674">
    <property type="entry name" value="4FE4S_WBL"/>
    <property type="match status" value="1"/>
</dbReference>
<evidence type="ECO:0000256" key="5">
    <source>
        <dbReference type="ARBA" id="ARBA00023004"/>
    </source>
</evidence>
<keyword evidence="9 11" id="KW-1015">Disulfide bond</keyword>
<evidence type="ECO:0000259" key="12">
    <source>
        <dbReference type="PROSITE" id="PS51674"/>
    </source>
</evidence>
<dbReference type="HAMAP" id="MF_01479">
    <property type="entry name" value="WhiB"/>
    <property type="match status" value="1"/>
</dbReference>
<evidence type="ECO:0000256" key="4">
    <source>
        <dbReference type="ARBA" id="ARBA00022723"/>
    </source>
</evidence>
<keyword evidence="5 11" id="KW-0408">Iron</keyword>
<reference evidence="14" key="1">
    <citation type="journal article" date="2019" name="Int. J. Syst. Evol. Microbiol.">
        <title>The Global Catalogue of Microorganisms (GCM) 10K type strain sequencing project: providing services to taxonomists for standard genome sequencing and annotation.</title>
        <authorList>
            <consortium name="The Broad Institute Genomics Platform"/>
            <consortium name="The Broad Institute Genome Sequencing Center for Infectious Disease"/>
            <person name="Wu L."/>
            <person name="Ma J."/>
        </authorList>
    </citation>
    <scope>NUCLEOTIDE SEQUENCE [LARGE SCALE GENOMIC DNA]</scope>
    <source>
        <strain evidence="14">JCM 17986</strain>
    </source>
</reference>
<feature type="domain" description="4Fe-4S Wbl-type" evidence="12">
    <location>
        <begin position="93"/>
        <end position="155"/>
    </location>
</feature>
<dbReference type="Proteomes" id="UP001500466">
    <property type="component" value="Unassembled WGS sequence"/>
</dbReference>
<comment type="caution">
    <text evidence="13">The sequence shown here is derived from an EMBL/GenBank/DDBJ whole genome shotgun (WGS) entry which is preliminary data.</text>
</comment>
<dbReference type="InterPro" id="IPR034768">
    <property type="entry name" value="4FE4S_WBL"/>
</dbReference>
<evidence type="ECO:0000256" key="1">
    <source>
        <dbReference type="ARBA" id="ARBA00004496"/>
    </source>
</evidence>
<feature type="binding site" evidence="11">
    <location>
        <position position="125"/>
    </location>
    <ligand>
        <name>[4Fe-4S] cluster</name>
        <dbReference type="ChEBI" id="CHEBI:49883"/>
    </ligand>
</feature>
<evidence type="ECO:0000313" key="13">
    <source>
        <dbReference type="EMBL" id="GAA4950321.1"/>
    </source>
</evidence>
<comment type="PTM">
    <text evidence="11">Upon Fe-S cluster removal intramolecular disulfide bonds are formed.</text>
</comment>
<keyword evidence="8 11" id="KW-0238">DNA-binding</keyword>
<comment type="similarity">
    <text evidence="2 11">Belongs to the WhiB family.</text>
</comment>
<evidence type="ECO:0000256" key="2">
    <source>
        <dbReference type="ARBA" id="ARBA00006597"/>
    </source>
</evidence>
<dbReference type="EMBL" id="BAABHS010000002">
    <property type="protein sequence ID" value="GAA4950321.1"/>
    <property type="molecule type" value="Genomic_DNA"/>
</dbReference>
<evidence type="ECO:0000256" key="9">
    <source>
        <dbReference type="ARBA" id="ARBA00023157"/>
    </source>
</evidence>
<evidence type="ECO:0000256" key="7">
    <source>
        <dbReference type="ARBA" id="ARBA00023015"/>
    </source>
</evidence>
<feature type="binding site" evidence="11">
    <location>
        <position position="122"/>
    </location>
    <ligand>
        <name>[4Fe-4S] cluster</name>
        <dbReference type="ChEBI" id="CHEBI:49883"/>
    </ligand>
</feature>
<keyword evidence="14" id="KW-1185">Reference proteome</keyword>
<keyword evidence="4 11" id="KW-0479">Metal-binding</keyword>
<feature type="binding site" evidence="11">
    <location>
        <position position="131"/>
    </location>
    <ligand>
        <name>[4Fe-4S] cluster</name>
        <dbReference type="ChEBI" id="CHEBI:49883"/>
    </ligand>
</feature>
<evidence type="ECO:0000256" key="3">
    <source>
        <dbReference type="ARBA" id="ARBA00022485"/>
    </source>
</evidence>
<evidence type="ECO:0000256" key="6">
    <source>
        <dbReference type="ARBA" id="ARBA00023014"/>
    </source>
</evidence>
<proteinExistence type="inferred from homology"/>
<dbReference type="Pfam" id="PF02467">
    <property type="entry name" value="Whib"/>
    <property type="match status" value="1"/>
</dbReference>
<keyword evidence="7 11" id="KW-0805">Transcription regulation</keyword>
<keyword evidence="6 11" id="KW-0411">Iron-sulfur</keyword>
<gene>
    <name evidence="11" type="primary">whiB</name>
    <name evidence="13" type="ORF">GCM10023205_08700</name>
</gene>
<evidence type="ECO:0000313" key="14">
    <source>
        <dbReference type="Proteomes" id="UP001500466"/>
    </source>
</evidence>
<keyword evidence="3 11" id="KW-0004">4Fe-4S</keyword>
<keyword evidence="10 11" id="KW-0804">Transcription</keyword>
<name>A0ABP9GQK8_9ACTN</name>
<comment type="subcellular location">
    <subcellularLocation>
        <location evidence="1 11">Cytoplasm</location>
    </subcellularLocation>
</comment>